<sequence length="77" mass="9044">MFYTGARLRHNPALQHPDPPLEHSHPLSYHWETQLCAMADPDDELLIHWTKVAAPWMELPHCAYLTSWRDPFFVPLP</sequence>
<name>A0A699ZAU5_HAELA</name>
<dbReference type="SUPFAM" id="SSF75005">
    <property type="entry name" value="Arabinanase/levansucrase/invertase"/>
    <property type="match status" value="1"/>
</dbReference>
<keyword evidence="3" id="KW-1185">Reference proteome</keyword>
<organism evidence="2 3">
    <name type="scientific">Haematococcus lacustris</name>
    <name type="common">Green alga</name>
    <name type="synonym">Haematococcus pluvialis</name>
    <dbReference type="NCBI Taxonomy" id="44745"/>
    <lineage>
        <taxon>Eukaryota</taxon>
        <taxon>Viridiplantae</taxon>
        <taxon>Chlorophyta</taxon>
        <taxon>core chlorophytes</taxon>
        <taxon>Chlorophyceae</taxon>
        <taxon>CS clade</taxon>
        <taxon>Chlamydomonadales</taxon>
        <taxon>Haematococcaceae</taxon>
        <taxon>Haematococcus</taxon>
    </lineage>
</organism>
<evidence type="ECO:0000256" key="1">
    <source>
        <dbReference type="SAM" id="MobiDB-lite"/>
    </source>
</evidence>
<feature type="non-terminal residue" evidence="2">
    <location>
        <position position="77"/>
    </location>
</feature>
<evidence type="ECO:0000313" key="2">
    <source>
        <dbReference type="EMBL" id="GFH18805.1"/>
    </source>
</evidence>
<feature type="region of interest" description="Disordered" evidence="1">
    <location>
        <begin position="1"/>
        <end position="21"/>
    </location>
</feature>
<proteinExistence type="predicted"/>
<feature type="non-terminal residue" evidence="2">
    <location>
        <position position="1"/>
    </location>
</feature>
<dbReference type="AlphaFoldDB" id="A0A699ZAU5"/>
<comment type="caution">
    <text evidence="2">The sequence shown here is derived from an EMBL/GenBank/DDBJ whole genome shotgun (WGS) entry which is preliminary data.</text>
</comment>
<protein>
    <submittedName>
        <fullName evidence="2">Beta-fructosidase</fullName>
    </submittedName>
</protein>
<dbReference type="EMBL" id="BLLF01001360">
    <property type="protein sequence ID" value="GFH18805.1"/>
    <property type="molecule type" value="Genomic_DNA"/>
</dbReference>
<reference evidence="2 3" key="1">
    <citation type="submission" date="2020-02" db="EMBL/GenBank/DDBJ databases">
        <title>Draft genome sequence of Haematococcus lacustris strain NIES-144.</title>
        <authorList>
            <person name="Morimoto D."/>
            <person name="Nakagawa S."/>
            <person name="Yoshida T."/>
            <person name="Sawayama S."/>
        </authorList>
    </citation>
    <scope>NUCLEOTIDE SEQUENCE [LARGE SCALE GENOMIC DNA]</scope>
    <source>
        <strain evidence="2 3">NIES-144</strain>
    </source>
</reference>
<dbReference type="Proteomes" id="UP000485058">
    <property type="component" value="Unassembled WGS sequence"/>
</dbReference>
<dbReference type="Gene3D" id="2.115.10.20">
    <property type="entry name" value="Glycosyl hydrolase domain, family 43"/>
    <property type="match status" value="1"/>
</dbReference>
<gene>
    <name evidence="2" type="ORF">HaLaN_15666</name>
</gene>
<accession>A0A699ZAU5</accession>
<dbReference type="InterPro" id="IPR023296">
    <property type="entry name" value="Glyco_hydro_beta-prop_sf"/>
</dbReference>
<evidence type="ECO:0000313" key="3">
    <source>
        <dbReference type="Proteomes" id="UP000485058"/>
    </source>
</evidence>